<organism evidence="2 3">
    <name type="scientific">Nocardia seriolae</name>
    <dbReference type="NCBI Taxonomy" id="37332"/>
    <lineage>
        <taxon>Bacteria</taxon>
        <taxon>Bacillati</taxon>
        <taxon>Actinomycetota</taxon>
        <taxon>Actinomycetes</taxon>
        <taxon>Mycobacteriales</taxon>
        <taxon>Nocardiaceae</taxon>
        <taxon>Nocardia</taxon>
    </lineage>
</organism>
<evidence type="ECO:0000313" key="4">
    <source>
        <dbReference type="Proteomes" id="UP000180166"/>
    </source>
</evidence>
<reference evidence="2 3" key="2">
    <citation type="journal article" date="2016" name="Genome Announc.">
        <title>Draft Genome Sequence of Erythromycin- and Oxytetracycline-Sensitive Nocardia seriolae Strain U-1 (NBRC 110359).</title>
        <authorList>
            <person name="Imajoh M."/>
            <person name="Sukeda M."/>
            <person name="Shimizu M."/>
            <person name="Yamane J."/>
            <person name="Ohnishi K."/>
            <person name="Oshima S."/>
        </authorList>
    </citation>
    <scope>NUCLEOTIDE SEQUENCE [LARGE SCALE GENOMIC DNA]</scope>
    <source>
        <strain evidence="2 3">U-1</strain>
    </source>
</reference>
<protein>
    <submittedName>
        <fullName evidence="1 2">NAD(P)H nitroreductase</fullName>
    </submittedName>
</protein>
<name>A0ABC9YYG2_9NOCA</name>
<dbReference type="AlphaFoldDB" id="A0ABC9YYG2"/>
<dbReference type="SUPFAM" id="SSF55469">
    <property type="entry name" value="FMN-dependent nitroreductase-like"/>
    <property type="match status" value="1"/>
</dbReference>
<dbReference type="KEGG" id="nsr:NS506_04369"/>
<dbReference type="Gene3D" id="3.40.109.10">
    <property type="entry name" value="NADH Oxidase"/>
    <property type="match status" value="1"/>
</dbReference>
<proteinExistence type="predicted"/>
<accession>A0ABC9YYG2</accession>
<dbReference type="EMBL" id="CP017839">
    <property type="protein sequence ID" value="APA98417.1"/>
    <property type="molecule type" value="Genomic_DNA"/>
</dbReference>
<reference evidence="3" key="1">
    <citation type="submission" date="2015-07" db="EMBL/GenBank/DDBJ databases">
        <title>Nocardia seriolae U-1 whole genome shotgun sequence.</title>
        <authorList>
            <person name="Imajoh M."/>
            <person name="Fukumoto Y."/>
            <person name="Sukeda M."/>
            <person name="Yamane J."/>
            <person name="Yamasaki K."/>
            <person name="Shimizu M."/>
            <person name="Ohnishi K."/>
            <person name="Oshima S."/>
        </authorList>
    </citation>
    <scope>NUCLEOTIDE SEQUENCE [LARGE SCALE GENOMIC DNA]</scope>
    <source>
        <strain evidence="3">U-1</strain>
    </source>
</reference>
<dbReference type="RefSeq" id="WP_062614351.1">
    <property type="nucleotide sequence ID" value="NZ_BAWD02000145.1"/>
</dbReference>
<dbReference type="Proteomes" id="UP000180166">
    <property type="component" value="Chromosome"/>
</dbReference>
<keyword evidence="3" id="KW-1185">Reference proteome</keyword>
<reference evidence="1 4" key="3">
    <citation type="submission" date="2016-10" db="EMBL/GenBank/DDBJ databases">
        <title>Genome sequence of Nocardia seriolae strain EM150506, isolated from Anguila japonica.</title>
        <authorList>
            <person name="Han H.-J."/>
        </authorList>
    </citation>
    <scope>NUCLEOTIDE SEQUENCE [LARGE SCALE GENOMIC DNA]</scope>
    <source>
        <strain evidence="1 4">EM150506</strain>
    </source>
</reference>
<evidence type="ECO:0000313" key="1">
    <source>
        <dbReference type="EMBL" id="APA98417.1"/>
    </source>
</evidence>
<gene>
    <name evidence="1" type="ORF">NS506_04369</name>
    <name evidence="2" type="ORF">NSK11_contig00081-0036</name>
</gene>
<sequence>MPARNAVAATDATVRPFGDPLLSEAAPAEADASRMLVVCTGSNDLRAWLRAGEATSAVLLTATARGLASCALSEPLELPAIRERIRTHLLGGAGHPQLMVRLGRVATSAAPVPAAPRLPLSAVTRPR</sequence>
<dbReference type="EMBL" id="BBYQ01000081">
    <property type="protein sequence ID" value="GAP30487.1"/>
    <property type="molecule type" value="Genomic_DNA"/>
</dbReference>
<dbReference type="InterPro" id="IPR000415">
    <property type="entry name" value="Nitroreductase-like"/>
</dbReference>
<evidence type="ECO:0000313" key="3">
    <source>
        <dbReference type="Proteomes" id="UP000037179"/>
    </source>
</evidence>
<dbReference type="Proteomes" id="UP000037179">
    <property type="component" value="Unassembled WGS sequence"/>
</dbReference>
<evidence type="ECO:0000313" key="2">
    <source>
        <dbReference type="EMBL" id="GAP30487.1"/>
    </source>
</evidence>